<dbReference type="Pfam" id="PF26215">
    <property type="entry name" value="HTH_animal"/>
    <property type="match status" value="1"/>
</dbReference>
<dbReference type="InterPro" id="IPR058912">
    <property type="entry name" value="HTH_animal"/>
</dbReference>
<proteinExistence type="predicted"/>
<evidence type="ECO:0000313" key="3">
    <source>
        <dbReference type="Proteomes" id="UP001235939"/>
    </source>
</evidence>
<accession>A0ABY6KZN6</accession>
<reference evidence="2 3" key="1">
    <citation type="submission" date="2022-01" db="EMBL/GenBank/DDBJ databases">
        <title>A chromosomal length assembly of Cordylochernes scorpioides.</title>
        <authorList>
            <person name="Zeh D."/>
            <person name="Zeh J."/>
        </authorList>
    </citation>
    <scope>NUCLEOTIDE SEQUENCE [LARGE SCALE GENOMIC DNA]</scope>
    <source>
        <strain evidence="2">IN4F17</strain>
        <tissue evidence="2">Whole Body</tissue>
    </source>
</reference>
<sequence length="274" mass="31944">MVELSELPYYRYCRITACNLIGQRSGHQNMVELSFKPNYIHFTSYCPLSHKINTVKTLTKRIHTHCSQQNSKIVETQKIINNLQQAGYPITFILKHFHKSKTINNPINKTTDIYRAICYIPFSQASITIANYIKNFGIQTYYSNSPNIGSIIKNPLSKNKSNIIKPTNKKEAIYSLECNNCHIKYVGETGRRVSNRIYEHKRNIINQDNRSLIFQHCKETGHTFALEEPKIHYNNINSKYQRLIIESLLSRKHNSINRKIDLPEIYNTIYPSDS</sequence>
<feature type="domain" description="Helix-turn-helix" evidence="1">
    <location>
        <begin position="39"/>
        <end position="98"/>
    </location>
</feature>
<organism evidence="2 3">
    <name type="scientific">Cordylochernes scorpioides</name>
    <dbReference type="NCBI Taxonomy" id="51811"/>
    <lineage>
        <taxon>Eukaryota</taxon>
        <taxon>Metazoa</taxon>
        <taxon>Ecdysozoa</taxon>
        <taxon>Arthropoda</taxon>
        <taxon>Chelicerata</taxon>
        <taxon>Arachnida</taxon>
        <taxon>Pseudoscorpiones</taxon>
        <taxon>Cheliferoidea</taxon>
        <taxon>Chernetidae</taxon>
        <taxon>Cordylochernes</taxon>
    </lineage>
</organism>
<protein>
    <recommendedName>
        <fullName evidence="1">Helix-turn-helix domain-containing protein</fullName>
    </recommendedName>
</protein>
<dbReference type="Proteomes" id="UP001235939">
    <property type="component" value="Chromosome 10"/>
</dbReference>
<dbReference type="PANTHER" id="PTHR21301">
    <property type="entry name" value="REVERSE TRANSCRIPTASE"/>
    <property type="match status" value="1"/>
</dbReference>
<gene>
    <name evidence="2" type="ORF">LAZ67_10001507</name>
</gene>
<dbReference type="EMBL" id="CP092872">
    <property type="protein sequence ID" value="UYV73010.1"/>
    <property type="molecule type" value="Genomic_DNA"/>
</dbReference>
<dbReference type="PANTHER" id="PTHR21301:SF10">
    <property type="entry name" value="REVERSE TRANSCRIPTASE DOMAIN-CONTAINING PROTEIN"/>
    <property type="match status" value="1"/>
</dbReference>
<evidence type="ECO:0000313" key="2">
    <source>
        <dbReference type="EMBL" id="UYV73010.1"/>
    </source>
</evidence>
<evidence type="ECO:0000259" key="1">
    <source>
        <dbReference type="Pfam" id="PF26215"/>
    </source>
</evidence>
<keyword evidence="3" id="KW-1185">Reference proteome</keyword>
<name>A0ABY6KZN6_9ARAC</name>